<name>A0A086ZHW5_9BIFI</name>
<comment type="caution">
    <text evidence="1">The sequence shown here is derived from an EMBL/GenBank/DDBJ whole genome shotgun (WGS) entry which is preliminary data.</text>
</comment>
<evidence type="ECO:0000313" key="1">
    <source>
        <dbReference type="EMBL" id="KFI46115.1"/>
    </source>
</evidence>
<sequence length="131" mass="15045">MSWKRNRQHDVAKLFTFTSDQWNALESTFRSIRDRGGVQTMSAFVREILMNGYVITVNVPADARETMKQIRAIGRNINQVAFIANASRSVDEHDIRMILDEQKRIETIVKAFQSQITIDARTVAGEWLSSK</sequence>
<dbReference type="EMBL" id="JGYN01000040">
    <property type="protein sequence ID" value="KFI46115.1"/>
    <property type="molecule type" value="Genomic_DNA"/>
</dbReference>
<gene>
    <name evidence="1" type="ORF">BBIA_2080</name>
</gene>
<evidence type="ECO:0000313" key="2">
    <source>
        <dbReference type="Proteomes" id="UP000029108"/>
    </source>
</evidence>
<dbReference type="Proteomes" id="UP000029108">
    <property type="component" value="Unassembled WGS sequence"/>
</dbReference>
<protein>
    <submittedName>
        <fullName evidence="1">Mobilization protein</fullName>
    </submittedName>
</protein>
<accession>A0A086ZHW5</accession>
<dbReference type="RefSeq" id="WP_033496018.1">
    <property type="nucleotide sequence ID" value="NZ_JDUU01000033.1"/>
</dbReference>
<dbReference type="STRING" id="1437608.GCA_000771645_01773"/>
<keyword evidence="2" id="KW-1185">Reference proteome</keyword>
<proteinExistence type="predicted"/>
<organism evidence="1 2">
    <name type="scientific">Bifidobacterium biavatii DSM 23969</name>
    <dbReference type="NCBI Taxonomy" id="1437608"/>
    <lineage>
        <taxon>Bacteria</taxon>
        <taxon>Bacillati</taxon>
        <taxon>Actinomycetota</taxon>
        <taxon>Actinomycetes</taxon>
        <taxon>Bifidobacteriales</taxon>
        <taxon>Bifidobacteriaceae</taxon>
        <taxon>Bifidobacterium</taxon>
    </lineage>
</organism>
<dbReference type="AlphaFoldDB" id="A0A086ZHW5"/>
<reference evidence="1 2" key="1">
    <citation type="submission" date="2014-03" db="EMBL/GenBank/DDBJ databases">
        <title>Genomics of Bifidobacteria.</title>
        <authorList>
            <person name="Ventura M."/>
            <person name="Milani C."/>
            <person name="Lugli G.A."/>
        </authorList>
    </citation>
    <scope>NUCLEOTIDE SEQUENCE [LARGE SCALE GENOMIC DNA]</scope>
    <source>
        <strain evidence="1 2">DSM 23969</strain>
    </source>
</reference>
<dbReference type="OrthoDB" id="9796842at2"/>